<accession>A0A8X6IPF6</accession>
<reference evidence="1" key="1">
    <citation type="submission" date="2020-08" db="EMBL/GenBank/DDBJ databases">
        <title>Multicomponent nature underlies the extraordinary mechanical properties of spider dragline silk.</title>
        <authorList>
            <person name="Kono N."/>
            <person name="Nakamura H."/>
            <person name="Mori M."/>
            <person name="Yoshida Y."/>
            <person name="Ohtoshi R."/>
            <person name="Malay A.D."/>
            <person name="Moran D.A.P."/>
            <person name="Tomita M."/>
            <person name="Numata K."/>
            <person name="Arakawa K."/>
        </authorList>
    </citation>
    <scope>NUCLEOTIDE SEQUENCE</scope>
</reference>
<comment type="caution">
    <text evidence="1">The sequence shown here is derived from an EMBL/GenBank/DDBJ whole genome shotgun (WGS) entry which is preliminary data.</text>
</comment>
<dbReference type="EMBL" id="BMAV01026814">
    <property type="protein sequence ID" value="GFS53535.1"/>
    <property type="molecule type" value="Genomic_DNA"/>
</dbReference>
<dbReference type="Proteomes" id="UP000886998">
    <property type="component" value="Unassembled WGS sequence"/>
</dbReference>
<gene>
    <name evidence="1" type="ORF">TNIN_47001</name>
</gene>
<evidence type="ECO:0000313" key="1">
    <source>
        <dbReference type="EMBL" id="GFS53535.1"/>
    </source>
</evidence>
<evidence type="ECO:0000313" key="2">
    <source>
        <dbReference type="Proteomes" id="UP000886998"/>
    </source>
</evidence>
<protein>
    <submittedName>
        <fullName evidence="1">Uncharacterized protein</fullName>
    </submittedName>
</protein>
<dbReference type="OrthoDB" id="10330866at2759"/>
<sequence>MQEQSRNLGEIRCGSLKMFCPLCKRSSGSESFVICPGDSLRETRSAVNGSHTTLDVSVDTSVRISGNVSPKTFWKWTSGGVDSLQGREVIGRFISHFLIVSESVLDIIKRFMSGFVKCFYLKLKWNDE</sequence>
<dbReference type="AlphaFoldDB" id="A0A8X6IPF6"/>
<proteinExistence type="predicted"/>
<keyword evidence="2" id="KW-1185">Reference proteome</keyword>
<organism evidence="1 2">
    <name type="scientific">Trichonephila inaurata madagascariensis</name>
    <dbReference type="NCBI Taxonomy" id="2747483"/>
    <lineage>
        <taxon>Eukaryota</taxon>
        <taxon>Metazoa</taxon>
        <taxon>Ecdysozoa</taxon>
        <taxon>Arthropoda</taxon>
        <taxon>Chelicerata</taxon>
        <taxon>Arachnida</taxon>
        <taxon>Araneae</taxon>
        <taxon>Araneomorphae</taxon>
        <taxon>Entelegynae</taxon>
        <taxon>Araneoidea</taxon>
        <taxon>Nephilidae</taxon>
        <taxon>Trichonephila</taxon>
        <taxon>Trichonephila inaurata</taxon>
    </lineage>
</organism>
<name>A0A8X6IPF6_9ARAC</name>